<accession>A0A6G1HN16</accession>
<organism evidence="2 3">
    <name type="scientific">Trichodelitschia bisporula</name>
    <dbReference type="NCBI Taxonomy" id="703511"/>
    <lineage>
        <taxon>Eukaryota</taxon>
        <taxon>Fungi</taxon>
        <taxon>Dikarya</taxon>
        <taxon>Ascomycota</taxon>
        <taxon>Pezizomycotina</taxon>
        <taxon>Dothideomycetes</taxon>
        <taxon>Dothideomycetes incertae sedis</taxon>
        <taxon>Phaeotrichales</taxon>
        <taxon>Phaeotrichaceae</taxon>
        <taxon>Trichodelitschia</taxon>
    </lineage>
</organism>
<gene>
    <name evidence="2" type="ORF">EJ06DRAFT_551297</name>
</gene>
<keyword evidence="1" id="KW-0732">Signal</keyword>
<dbReference type="AlphaFoldDB" id="A0A6G1HN16"/>
<protein>
    <recommendedName>
        <fullName evidence="4">Hydrophobin</fullName>
    </recommendedName>
</protein>
<dbReference type="OrthoDB" id="5189319at2759"/>
<sequence length="124" mass="12944">MRFATLLALPILAFAAPQPLTEIARTPESFSSLETRSLEERATYDCGVNGGTPYCCQATFAGDLPPIISLAHLTGFPLNPNDVNCLLPTAADPSAPTCPGSVMCCQVAGVPLVAALYCQAPKFA</sequence>
<dbReference type="EMBL" id="ML996704">
    <property type="protein sequence ID" value="KAF2397291.1"/>
    <property type="molecule type" value="Genomic_DNA"/>
</dbReference>
<reference evidence="2" key="1">
    <citation type="journal article" date="2020" name="Stud. Mycol.">
        <title>101 Dothideomycetes genomes: a test case for predicting lifestyles and emergence of pathogens.</title>
        <authorList>
            <person name="Haridas S."/>
            <person name="Albert R."/>
            <person name="Binder M."/>
            <person name="Bloem J."/>
            <person name="Labutti K."/>
            <person name="Salamov A."/>
            <person name="Andreopoulos B."/>
            <person name="Baker S."/>
            <person name="Barry K."/>
            <person name="Bills G."/>
            <person name="Bluhm B."/>
            <person name="Cannon C."/>
            <person name="Castanera R."/>
            <person name="Culley D."/>
            <person name="Daum C."/>
            <person name="Ezra D."/>
            <person name="Gonzalez J."/>
            <person name="Henrissat B."/>
            <person name="Kuo A."/>
            <person name="Liang C."/>
            <person name="Lipzen A."/>
            <person name="Lutzoni F."/>
            <person name="Magnuson J."/>
            <person name="Mondo S."/>
            <person name="Nolan M."/>
            <person name="Ohm R."/>
            <person name="Pangilinan J."/>
            <person name="Park H.-J."/>
            <person name="Ramirez L."/>
            <person name="Alfaro M."/>
            <person name="Sun H."/>
            <person name="Tritt A."/>
            <person name="Yoshinaga Y."/>
            <person name="Zwiers L.-H."/>
            <person name="Turgeon B."/>
            <person name="Goodwin S."/>
            <person name="Spatafora J."/>
            <person name="Crous P."/>
            <person name="Grigoriev I."/>
        </authorList>
    </citation>
    <scope>NUCLEOTIDE SEQUENCE</scope>
    <source>
        <strain evidence="2">CBS 262.69</strain>
    </source>
</reference>
<dbReference type="CDD" id="cd23507">
    <property type="entry name" value="hydrophobin_I"/>
    <property type="match status" value="1"/>
</dbReference>
<evidence type="ECO:0000313" key="3">
    <source>
        <dbReference type="Proteomes" id="UP000799640"/>
    </source>
</evidence>
<evidence type="ECO:0008006" key="4">
    <source>
        <dbReference type="Google" id="ProtNLM"/>
    </source>
</evidence>
<proteinExistence type="predicted"/>
<keyword evidence="3" id="KW-1185">Reference proteome</keyword>
<feature type="signal peptide" evidence="1">
    <location>
        <begin position="1"/>
        <end position="15"/>
    </location>
</feature>
<feature type="chain" id="PRO_5026328199" description="Hydrophobin" evidence="1">
    <location>
        <begin position="16"/>
        <end position="124"/>
    </location>
</feature>
<evidence type="ECO:0000256" key="1">
    <source>
        <dbReference type="SAM" id="SignalP"/>
    </source>
</evidence>
<name>A0A6G1HN16_9PEZI</name>
<dbReference type="Proteomes" id="UP000799640">
    <property type="component" value="Unassembled WGS sequence"/>
</dbReference>
<evidence type="ECO:0000313" key="2">
    <source>
        <dbReference type="EMBL" id="KAF2397291.1"/>
    </source>
</evidence>